<dbReference type="Gene3D" id="2.60.40.10">
    <property type="entry name" value="Immunoglobulins"/>
    <property type="match status" value="2"/>
</dbReference>
<feature type="non-terminal residue" evidence="6">
    <location>
        <position position="915"/>
    </location>
</feature>
<dbReference type="InterPro" id="IPR000421">
    <property type="entry name" value="FA58C"/>
</dbReference>
<evidence type="ECO:0000256" key="3">
    <source>
        <dbReference type="SAM" id="SignalP"/>
    </source>
</evidence>
<keyword evidence="3" id="KW-0732">Signal</keyword>
<dbReference type="InterPro" id="IPR032179">
    <property type="entry name" value="Cry22Aa_Ig-like"/>
</dbReference>
<evidence type="ECO:0000259" key="5">
    <source>
        <dbReference type="PROSITE" id="PS51272"/>
    </source>
</evidence>
<dbReference type="Gene3D" id="2.60.40.4270">
    <property type="entry name" value="Listeria-Bacteroides repeat domain"/>
    <property type="match status" value="1"/>
</dbReference>
<feature type="signal peptide" evidence="3">
    <location>
        <begin position="1"/>
        <end position="29"/>
    </location>
</feature>
<protein>
    <submittedName>
        <fullName evidence="6">DUF5011 domain-containing protein</fullName>
    </submittedName>
</protein>
<name>A0A7K3TCP6_9BIFI</name>
<dbReference type="InterPro" id="IPR023296">
    <property type="entry name" value="Glyco_hydro_beta-prop_sf"/>
</dbReference>
<dbReference type="SUPFAM" id="SSF75005">
    <property type="entry name" value="Arabinanase/levansucrase/invertase"/>
    <property type="match status" value="1"/>
</dbReference>
<feature type="domain" description="SLH" evidence="5">
    <location>
        <begin position="800"/>
        <end position="867"/>
    </location>
</feature>
<dbReference type="InterPro" id="IPR013783">
    <property type="entry name" value="Ig-like_fold"/>
</dbReference>
<feature type="domain" description="F5/8 type C" evidence="4">
    <location>
        <begin position="479"/>
        <end position="637"/>
    </location>
</feature>
<dbReference type="Gene3D" id="2.115.10.20">
    <property type="entry name" value="Glycosyl hydrolase domain, family 43"/>
    <property type="match status" value="1"/>
</dbReference>
<dbReference type="InterPro" id="IPR013378">
    <property type="entry name" value="InlB-like_B-rpt"/>
</dbReference>
<dbReference type="EMBL" id="WHZX01000004">
    <property type="protein sequence ID" value="NEG71964.1"/>
    <property type="molecule type" value="Genomic_DNA"/>
</dbReference>
<dbReference type="PANTHER" id="PTHR22925">
    <property type="entry name" value="GLYCOSYL HYDROLASE 43 FAMILY MEMBER"/>
    <property type="match status" value="1"/>
</dbReference>
<dbReference type="InterPro" id="IPR035986">
    <property type="entry name" value="PKD_dom_sf"/>
</dbReference>
<dbReference type="PROSITE" id="PS50022">
    <property type="entry name" value="FA58C_3"/>
    <property type="match status" value="1"/>
</dbReference>
<evidence type="ECO:0000313" key="7">
    <source>
        <dbReference type="Proteomes" id="UP000469943"/>
    </source>
</evidence>
<accession>A0A7K3TCP6</accession>
<dbReference type="SUPFAM" id="SSF49785">
    <property type="entry name" value="Galactose-binding domain-like"/>
    <property type="match status" value="1"/>
</dbReference>
<evidence type="ECO:0000259" key="4">
    <source>
        <dbReference type="PROSITE" id="PS50022"/>
    </source>
</evidence>
<dbReference type="AlphaFoldDB" id="A0A7K3TCP6"/>
<dbReference type="GO" id="GO:0005975">
    <property type="term" value="P:carbohydrate metabolic process"/>
    <property type="evidence" value="ECO:0007669"/>
    <property type="project" value="UniProtKB-ARBA"/>
</dbReference>
<comment type="subcellular location">
    <subcellularLocation>
        <location evidence="1">Cell envelope</location>
    </subcellularLocation>
</comment>
<proteinExistence type="predicted"/>
<dbReference type="Pfam" id="PF00395">
    <property type="entry name" value="SLH"/>
    <property type="match status" value="1"/>
</dbReference>
<dbReference type="SUPFAM" id="SSF49299">
    <property type="entry name" value="PKD domain"/>
    <property type="match status" value="1"/>
</dbReference>
<dbReference type="NCBIfam" id="TIGR02543">
    <property type="entry name" value="List_Bact_rpt"/>
    <property type="match status" value="1"/>
</dbReference>
<dbReference type="PROSITE" id="PS51272">
    <property type="entry name" value="SLH"/>
    <property type="match status" value="1"/>
</dbReference>
<dbReference type="GO" id="GO:0030313">
    <property type="term" value="C:cell envelope"/>
    <property type="evidence" value="ECO:0007669"/>
    <property type="project" value="UniProtKB-SubCell"/>
</dbReference>
<sequence length="915" mass="99687">MGSSNKWHRCITRIIAVAAGTATLLGAGAIVSTSSANETQFQSAAQVFKLYNESSANNAKIFWRSVSGADKYLVYRVSASGRKLVGSTSGTSIDDYGLSVGTSVTYDVVAYANGKSLGTATSNTVSTFTPTNISTKHDNVTPPKMNADSMAQITAPYYDSQLLDANTTPINNGGYKFIRGDACPSTDQLAKYWSIRNPRKIDQRRSWIQMKTTTAQGVSSVYLNQSTTWDFTAQIDDSEHPAYFQCHTDERIKDVKTGKAWELDNSRLEGTTEIKRSSDGHAFFYAHLEGNGGYDRAALLLVDIDPDKGVVNTYADRPLGLDVRDLTSYVEGKTMYITAATNNNKDVAIIKLNSDWSAPESLVATVLKGKRREAPRIYKIGDYYYLYSSATMGAYPSQTKYMFSKNLSSGWSDLINLGNATASDGQFRWLRTDSGTKRTTYTEVVSHWGANRIAKTYLGNVVRLNPIAINGTYQAASWYPEVDIDDVYGAVPVQNGKNISYGLTVADSENGNTKLLTDGSDSEDAPAVNHSKKPYTVTIDLGTVGKVKEVDFSSRVIQDPITYNKYRISVSTDGKTYTDVANGSSSHFSGFIPNRIDDSQSARYVRLTMLDWPIVQGSGSIYNPAKEGLFEISVYGSIPQDTTKPVFSGVGNASITSGTKFDPRAGVTARDDRDGDLTSSIKVSGSVNTAKAGTYTLTYTVSDRAGNTATVTRKITVTSAPAPQTKYAVKFDSNGGSSVASQSVTKGAKATQPKAPTRSGYTFNGWYTAKTGGSKYDFNKAVNANLTLYAQWSKNQQPSAKITFKDVNTKTPHADDINWLASTGISTGWKESDGSYTFRGMNSVKRQDMAAFLYRLAGSPAFDETKAKNPFKDVNAKTPHYKEILWLSSTGISTGWKESDGSYTFRGMNSVKRQD</sequence>
<dbReference type="InterPro" id="IPR042229">
    <property type="entry name" value="Listeria/Bacterioides_rpt_sf"/>
</dbReference>
<dbReference type="Pfam" id="PF16403">
    <property type="entry name" value="Bact_surface_Ig-like"/>
    <property type="match status" value="1"/>
</dbReference>
<dbReference type="Pfam" id="PF09479">
    <property type="entry name" value="Flg_new"/>
    <property type="match status" value="1"/>
</dbReference>
<organism evidence="6 7">
    <name type="scientific">Bifidobacterium ramosum</name>
    <dbReference type="NCBI Taxonomy" id="1798158"/>
    <lineage>
        <taxon>Bacteria</taxon>
        <taxon>Bacillati</taxon>
        <taxon>Actinomycetota</taxon>
        <taxon>Actinomycetes</taxon>
        <taxon>Bifidobacteriales</taxon>
        <taxon>Bifidobacteriaceae</taxon>
        <taxon>Bifidobacterium</taxon>
    </lineage>
</organism>
<comment type="caution">
    <text evidence="6">The sequence shown here is derived from an EMBL/GenBank/DDBJ whole genome shotgun (WGS) entry which is preliminary data.</text>
</comment>
<evidence type="ECO:0000313" key="6">
    <source>
        <dbReference type="EMBL" id="NEG71964.1"/>
    </source>
</evidence>
<feature type="compositionally biased region" description="Polar residues" evidence="2">
    <location>
        <begin position="734"/>
        <end position="745"/>
    </location>
</feature>
<evidence type="ECO:0000256" key="1">
    <source>
        <dbReference type="ARBA" id="ARBA00004196"/>
    </source>
</evidence>
<reference evidence="6 7" key="1">
    <citation type="submission" date="2019-10" db="EMBL/GenBank/DDBJ databases">
        <title>Bifidobacterium from non-human primates.</title>
        <authorList>
            <person name="Modesto M."/>
        </authorList>
    </citation>
    <scope>NUCLEOTIDE SEQUENCE [LARGE SCALE GENOMIC DNA]</scope>
    <source>
        <strain evidence="6 7">TREM</strain>
    </source>
</reference>
<dbReference type="Pfam" id="PF00754">
    <property type="entry name" value="F5_F8_type_C"/>
    <property type="match status" value="1"/>
</dbReference>
<gene>
    <name evidence="6" type="ORF">GFD24_07070</name>
</gene>
<dbReference type="Gene3D" id="2.60.120.260">
    <property type="entry name" value="Galactose-binding domain-like"/>
    <property type="match status" value="1"/>
</dbReference>
<evidence type="ECO:0000256" key="2">
    <source>
        <dbReference type="SAM" id="MobiDB-lite"/>
    </source>
</evidence>
<feature type="region of interest" description="Disordered" evidence="2">
    <location>
        <begin position="732"/>
        <end position="756"/>
    </location>
</feature>
<feature type="chain" id="PRO_5039013298" evidence="3">
    <location>
        <begin position="30"/>
        <end position="915"/>
    </location>
</feature>
<dbReference type="Proteomes" id="UP000469943">
    <property type="component" value="Unassembled WGS sequence"/>
</dbReference>
<dbReference type="InterPro" id="IPR001119">
    <property type="entry name" value="SLH_dom"/>
</dbReference>
<dbReference type="InterPro" id="IPR008979">
    <property type="entry name" value="Galactose-bd-like_sf"/>
</dbReference>
<dbReference type="PANTHER" id="PTHR22925:SF3">
    <property type="entry name" value="GLYCOSYL HYDROLASE FAMILY PROTEIN 43"/>
    <property type="match status" value="1"/>
</dbReference>